<dbReference type="OMA" id="LWETFLM"/>
<feature type="domain" description="PX" evidence="3">
    <location>
        <begin position="135"/>
        <end position="252"/>
    </location>
</feature>
<keyword evidence="5" id="KW-1185">Reference proteome</keyword>
<keyword evidence="1" id="KW-0175">Coiled coil</keyword>
<protein>
    <submittedName>
        <fullName evidence="4">PX domain containing protein</fullName>
    </submittedName>
</protein>
<dbReference type="Pfam" id="PF00787">
    <property type="entry name" value="PX"/>
    <property type="match status" value="1"/>
</dbReference>
<feature type="compositionally biased region" description="Basic and acidic residues" evidence="2">
    <location>
        <begin position="82"/>
        <end position="100"/>
    </location>
</feature>
<dbReference type="KEGG" id="acan:ACA1_171680"/>
<evidence type="ECO:0000313" key="5">
    <source>
        <dbReference type="Proteomes" id="UP000011083"/>
    </source>
</evidence>
<evidence type="ECO:0000256" key="2">
    <source>
        <dbReference type="SAM" id="MobiDB-lite"/>
    </source>
</evidence>
<evidence type="ECO:0000256" key="1">
    <source>
        <dbReference type="SAM" id="Coils"/>
    </source>
</evidence>
<evidence type="ECO:0000259" key="3">
    <source>
        <dbReference type="PROSITE" id="PS50195"/>
    </source>
</evidence>
<dbReference type="SUPFAM" id="SSF64268">
    <property type="entry name" value="PX domain"/>
    <property type="match status" value="1"/>
</dbReference>
<gene>
    <name evidence="4" type="ORF">ACA1_171680</name>
</gene>
<accession>L8HGE1</accession>
<dbReference type="PANTHER" id="PTHR10555">
    <property type="entry name" value="SORTING NEXIN"/>
    <property type="match status" value="1"/>
</dbReference>
<dbReference type="SMART" id="SM00312">
    <property type="entry name" value="PX"/>
    <property type="match status" value="1"/>
</dbReference>
<dbReference type="Gene3D" id="3.30.1520.10">
    <property type="entry name" value="Phox-like domain"/>
    <property type="match status" value="1"/>
</dbReference>
<dbReference type="RefSeq" id="XP_004356484.1">
    <property type="nucleotide sequence ID" value="XM_004356431.1"/>
</dbReference>
<name>L8HGE1_ACACF</name>
<dbReference type="SUPFAM" id="SSF103657">
    <property type="entry name" value="BAR/IMD domain-like"/>
    <property type="match status" value="1"/>
</dbReference>
<feature type="coiled-coil region" evidence="1">
    <location>
        <begin position="427"/>
        <end position="465"/>
    </location>
</feature>
<feature type="region of interest" description="Disordered" evidence="2">
    <location>
        <begin position="1"/>
        <end position="134"/>
    </location>
</feature>
<dbReference type="CDD" id="cd07596">
    <property type="entry name" value="BAR_SNX"/>
    <property type="match status" value="1"/>
</dbReference>
<dbReference type="Pfam" id="PF09325">
    <property type="entry name" value="Vps5"/>
    <property type="match status" value="1"/>
</dbReference>
<sequence length="504" mass="57040">MSNPYGNPFGDSPSESRKQSAGASLYDLIPPGWESGASVEELRKRQTDQPTMNFIEQGNDGFEADTTPTEDVHIDDEGETETESKEEQGWILPEEKEPSKQESGFTEVHSEPVSREPTRDVSLTTDDEEEKDKPSSLMMTVGEYTKHGEGMGSFVSYKVNVKTNLVQYHKSEFTTDRRYNDFVWLFDKMKESFKGYIIPPLPDKTIIQNRFDPQFIEARRRELGKFLTRLADHPVLAASEVLQTFLESDAEEFSAAKTKKPPATVTKKVFSWMSSTVTQQLSPAVEVDTWFGDKKQYLQDLESALEACLKTSGTVLVKEKELVGALYEFGLGASAVGKAEAEVDPTLSKHWLKFGDLCEQVRVLKQEAVSSQEIRFEEVAHDYRRVIASAKQAMEARLTALAEFQHAEKIANTKKEKKEKIAGTPKAGAAEAEYEEARQKQESAKEEFEMISEILRKELDRFEKTKGKEMSKSLKDYAKENMDTTVQILDQWKKLLNQLQTASI</sequence>
<dbReference type="Gene3D" id="1.20.1270.60">
    <property type="entry name" value="Arfaptin homology (AH) domain/BAR domain"/>
    <property type="match status" value="1"/>
</dbReference>
<dbReference type="AlphaFoldDB" id="L8HGE1"/>
<dbReference type="InterPro" id="IPR036871">
    <property type="entry name" value="PX_dom_sf"/>
</dbReference>
<proteinExistence type="predicted"/>
<dbReference type="InterPro" id="IPR001683">
    <property type="entry name" value="PX_dom"/>
</dbReference>
<dbReference type="GO" id="GO:0035091">
    <property type="term" value="F:phosphatidylinositol binding"/>
    <property type="evidence" value="ECO:0007669"/>
    <property type="project" value="InterPro"/>
</dbReference>
<organism evidence="4 5">
    <name type="scientific">Acanthamoeba castellanii (strain ATCC 30010 / Neff)</name>
    <dbReference type="NCBI Taxonomy" id="1257118"/>
    <lineage>
        <taxon>Eukaryota</taxon>
        <taxon>Amoebozoa</taxon>
        <taxon>Discosea</taxon>
        <taxon>Longamoebia</taxon>
        <taxon>Centramoebida</taxon>
        <taxon>Acanthamoebidae</taxon>
        <taxon>Acanthamoeba</taxon>
    </lineage>
</organism>
<dbReference type="Proteomes" id="UP000011083">
    <property type="component" value="Unassembled WGS sequence"/>
</dbReference>
<dbReference type="PROSITE" id="PS50195">
    <property type="entry name" value="PX"/>
    <property type="match status" value="1"/>
</dbReference>
<dbReference type="VEuPathDB" id="AmoebaDB:ACA1_171680"/>
<dbReference type="STRING" id="1257118.L8HGE1"/>
<dbReference type="PANTHER" id="PTHR10555:SF170">
    <property type="entry name" value="FI18122P1"/>
    <property type="match status" value="1"/>
</dbReference>
<dbReference type="OrthoDB" id="16650at2759"/>
<feature type="compositionally biased region" description="Basic and acidic residues" evidence="2">
    <location>
        <begin position="108"/>
        <end position="119"/>
    </location>
</feature>
<reference evidence="4 5" key="1">
    <citation type="journal article" date="2013" name="Genome Biol.">
        <title>Genome of Acanthamoeba castellanii highlights extensive lateral gene transfer and early evolution of tyrosine kinase signaling.</title>
        <authorList>
            <person name="Clarke M."/>
            <person name="Lohan A.J."/>
            <person name="Liu B."/>
            <person name="Lagkouvardos I."/>
            <person name="Roy S."/>
            <person name="Zafar N."/>
            <person name="Bertelli C."/>
            <person name="Schilde C."/>
            <person name="Kianianmomeni A."/>
            <person name="Burglin T.R."/>
            <person name="Frech C."/>
            <person name="Turcotte B."/>
            <person name="Kopec K.O."/>
            <person name="Synnott J.M."/>
            <person name="Choo C."/>
            <person name="Paponov I."/>
            <person name="Finkler A."/>
            <person name="Soon Heng Tan C."/>
            <person name="Hutchins A.P."/>
            <person name="Weinmeier T."/>
            <person name="Rattei T."/>
            <person name="Chu J.S."/>
            <person name="Gimenez G."/>
            <person name="Irimia M."/>
            <person name="Rigden D.J."/>
            <person name="Fitzpatrick D.A."/>
            <person name="Lorenzo-Morales J."/>
            <person name="Bateman A."/>
            <person name="Chiu C.H."/>
            <person name="Tang P."/>
            <person name="Hegemann P."/>
            <person name="Fromm H."/>
            <person name="Raoult D."/>
            <person name="Greub G."/>
            <person name="Miranda-Saavedra D."/>
            <person name="Chen N."/>
            <person name="Nash P."/>
            <person name="Ginger M.L."/>
            <person name="Horn M."/>
            <person name="Schaap P."/>
            <person name="Caler L."/>
            <person name="Loftus B."/>
        </authorList>
    </citation>
    <scope>NUCLEOTIDE SEQUENCE [LARGE SCALE GENOMIC DNA]</scope>
    <source>
        <strain evidence="4 5">Neff</strain>
    </source>
</reference>
<dbReference type="InterPro" id="IPR015404">
    <property type="entry name" value="Vps5_C"/>
</dbReference>
<dbReference type="InterPro" id="IPR027267">
    <property type="entry name" value="AH/BAR_dom_sf"/>
</dbReference>
<dbReference type="EMBL" id="KB007811">
    <property type="protein sequence ID" value="ELR24584.1"/>
    <property type="molecule type" value="Genomic_DNA"/>
</dbReference>
<dbReference type="GeneID" id="14925605"/>
<evidence type="ECO:0000313" key="4">
    <source>
        <dbReference type="EMBL" id="ELR24584.1"/>
    </source>
</evidence>
<dbReference type="GO" id="GO:0005768">
    <property type="term" value="C:endosome"/>
    <property type="evidence" value="ECO:0007669"/>
    <property type="project" value="TreeGrafter"/>
</dbReference>